<feature type="compositionally biased region" description="Low complexity" evidence="1">
    <location>
        <begin position="579"/>
        <end position="593"/>
    </location>
</feature>
<evidence type="ECO:0000256" key="1">
    <source>
        <dbReference type="SAM" id="MobiDB-lite"/>
    </source>
</evidence>
<feature type="region of interest" description="Disordered" evidence="1">
    <location>
        <begin position="569"/>
        <end position="621"/>
    </location>
</feature>
<proteinExistence type="predicted"/>
<organism evidence="2 3">
    <name type="scientific">Neurospora tetraspora</name>
    <dbReference type="NCBI Taxonomy" id="94610"/>
    <lineage>
        <taxon>Eukaryota</taxon>
        <taxon>Fungi</taxon>
        <taxon>Dikarya</taxon>
        <taxon>Ascomycota</taxon>
        <taxon>Pezizomycotina</taxon>
        <taxon>Sordariomycetes</taxon>
        <taxon>Sordariomycetidae</taxon>
        <taxon>Sordariales</taxon>
        <taxon>Sordariaceae</taxon>
        <taxon>Neurospora</taxon>
    </lineage>
</organism>
<dbReference type="RefSeq" id="XP_062685943.1">
    <property type="nucleotide sequence ID" value="XM_062823858.1"/>
</dbReference>
<feature type="compositionally biased region" description="Basic and acidic residues" evidence="1">
    <location>
        <begin position="83"/>
        <end position="104"/>
    </location>
</feature>
<evidence type="ECO:0008006" key="4">
    <source>
        <dbReference type="Google" id="ProtNLM"/>
    </source>
</evidence>
<feature type="region of interest" description="Disordered" evidence="1">
    <location>
        <begin position="121"/>
        <end position="167"/>
    </location>
</feature>
<feature type="compositionally biased region" description="Basic residues" evidence="1">
    <location>
        <begin position="594"/>
        <end position="605"/>
    </location>
</feature>
<dbReference type="AlphaFoldDB" id="A0AAE0JNK5"/>
<evidence type="ECO:0000313" key="2">
    <source>
        <dbReference type="EMBL" id="KAK3354565.1"/>
    </source>
</evidence>
<feature type="region of interest" description="Disordered" evidence="1">
    <location>
        <begin position="782"/>
        <end position="817"/>
    </location>
</feature>
<reference evidence="2" key="2">
    <citation type="submission" date="2023-06" db="EMBL/GenBank/DDBJ databases">
        <authorList>
            <consortium name="Lawrence Berkeley National Laboratory"/>
            <person name="Haridas S."/>
            <person name="Hensen N."/>
            <person name="Bonometti L."/>
            <person name="Westerberg I."/>
            <person name="Brannstrom I.O."/>
            <person name="Guillou S."/>
            <person name="Cros-Aarteil S."/>
            <person name="Calhoun S."/>
            <person name="Kuo A."/>
            <person name="Mondo S."/>
            <person name="Pangilinan J."/>
            <person name="Riley R."/>
            <person name="Labutti K."/>
            <person name="Andreopoulos B."/>
            <person name="Lipzen A."/>
            <person name="Chen C."/>
            <person name="Yanf M."/>
            <person name="Daum C."/>
            <person name="Ng V."/>
            <person name="Clum A."/>
            <person name="Steindorff A."/>
            <person name="Ohm R."/>
            <person name="Martin F."/>
            <person name="Silar P."/>
            <person name="Natvig D."/>
            <person name="Lalanne C."/>
            <person name="Gautier V."/>
            <person name="Ament-Velasquez S.L."/>
            <person name="Kruys A."/>
            <person name="Hutchinson M.I."/>
            <person name="Powell A.J."/>
            <person name="Barry K."/>
            <person name="Miller A.N."/>
            <person name="Grigoriev I.V."/>
            <person name="Debuchy R."/>
            <person name="Gladieux P."/>
            <person name="Thoren M.H."/>
            <person name="Johannesson H."/>
        </authorList>
    </citation>
    <scope>NUCLEOTIDE SEQUENCE</scope>
    <source>
        <strain evidence="2">CBS 560.94</strain>
    </source>
</reference>
<dbReference type="EMBL" id="JAUEPP010000001">
    <property type="protein sequence ID" value="KAK3354565.1"/>
    <property type="molecule type" value="Genomic_DNA"/>
</dbReference>
<feature type="region of interest" description="Disordered" evidence="1">
    <location>
        <begin position="1"/>
        <end position="108"/>
    </location>
</feature>
<feature type="region of interest" description="Disordered" evidence="1">
    <location>
        <begin position="497"/>
        <end position="557"/>
    </location>
</feature>
<sequence length="842" mass="92133">MTGRGRGRPGTRQQQPAEGTTVAVRRATRLQQQSPPPPQGEQAEQQQLQQQQQQVQDAQIDPAITGTQESEMPPPPVPAPKGQSKDSEQAFVEVARRSTRRDARAGSMVSVNSVLTRVSGTDAFSSQPETPSLALRRGTSTSLTGAPPRGVSIHTASELGRTPEKRGKERLLMSRMLPLLFASADKLFAFLSTIDAQQRDPDEQAALEEEFEMYRLRYISNNSEPSINLKHVLSTMEVDPNSPAGSDACKTVTLANLATMFDRIDAIQQGNAEDDLADLQVCDDIIAQSLVVDGVENSAVLKPEDIMTQVVEIRTLLFMLTLQNFEAQNQLPVSRSEILADTFCQEIPSVEAVEDFKQGNKDALPLKSVPGIDPNGDPWHKEEYITRLRSICEYLPNESIDDTALHACLEQLRELYDPHRSLRVIRDSLEACFQEIKRQLQPVPPGPSYPVTQYGAPDPSAVESQIQSQLESEALADTGQRQLDYMATLRTMKIDREAESDASQPQDGSFSTTQDTLGRGHELQSSSYPPIGRAPYPPSFDAQQSPPLAYPGHPGAFQNGTIYAQSAAQLGRPKRASPGDNDGVVDGADAGKPPAKKPRTRRKKPTVPIPAAEGAMGDVGTPSSSAATAAAAVAAVARYPPFTDTQVELDLENLSQRTRELSAANRKAREPQSRSPWVRDDIKTLVRAVDAYKCKWSVIEKDIKSGKIHFVRPRDQQALRDKARLLKQDFLKVDAILPRSFDLVVLGQKEKNAVIACGKNPDRKEADVRNGIPINTEYQKPMQEQADAAEAEDQAQVQGEEQPEMQLEAQAEVQTEAQPEVSAMVPAEVPVDAEAIEAASTS</sequence>
<dbReference type="GeneID" id="87861012"/>
<feature type="compositionally biased region" description="Polar residues" evidence="1">
    <location>
        <begin position="501"/>
        <end position="516"/>
    </location>
</feature>
<gene>
    <name evidence="2" type="ORF">B0H65DRAFT_413672</name>
</gene>
<feature type="compositionally biased region" description="Low complexity" evidence="1">
    <location>
        <begin position="40"/>
        <end position="59"/>
    </location>
</feature>
<comment type="caution">
    <text evidence="2">The sequence shown here is derived from an EMBL/GenBank/DDBJ whole genome shotgun (WGS) entry which is preliminary data.</text>
</comment>
<evidence type="ECO:0000313" key="3">
    <source>
        <dbReference type="Proteomes" id="UP001278500"/>
    </source>
</evidence>
<reference evidence="2" key="1">
    <citation type="journal article" date="2023" name="Mol. Phylogenet. Evol.">
        <title>Genome-scale phylogeny and comparative genomics of the fungal order Sordariales.</title>
        <authorList>
            <person name="Hensen N."/>
            <person name="Bonometti L."/>
            <person name="Westerberg I."/>
            <person name="Brannstrom I.O."/>
            <person name="Guillou S."/>
            <person name="Cros-Aarteil S."/>
            <person name="Calhoun S."/>
            <person name="Haridas S."/>
            <person name="Kuo A."/>
            <person name="Mondo S."/>
            <person name="Pangilinan J."/>
            <person name="Riley R."/>
            <person name="LaButti K."/>
            <person name="Andreopoulos B."/>
            <person name="Lipzen A."/>
            <person name="Chen C."/>
            <person name="Yan M."/>
            <person name="Daum C."/>
            <person name="Ng V."/>
            <person name="Clum A."/>
            <person name="Steindorff A."/>
            <person name="Ohm R.A."/>
            <person name="Martin F."/>
            <person name="Silar P."/>
            <person name="Natvig D.O."/>
            <person name="Lalanne C."/>
            <person name="Gautier V."/>
            <person name="Ament-Velasquez S.L."/>
            <person name="Kruys A."/>
            <person name="Hutchinson M.I."/>
            <person name="Powell A.J."/>
            <person name="Barry K."/>
            <person name="Miller A.N."/>
            <person name="Grigoriev I.V."/>
            <person name="Debuchy R."/>
            <person name="Gladieux P."/>
            <person name="Hiltunen Thoren M."/>
            <person name="Johannesson H."/>
        </authorList>
    </citation>
    <scope>NUCLEOTIDE SEQUENCE</scope>
    <source>
        <strain evidence="2">CBS 560.94</strain>
    </source>
</reference>
<protein>
    <recommendedName>
        <fullName evidence="4">Myb-like domain-containing protein</fullName>
    </recommendedName>
</protein>
<keyword evidence="3" id="KW-1185">Reference proteome</keyword>
<accession>A0AAE0JNK5</accession>
<dbReference type="Proteomes" id="UP001278500">
    <property type="component" value="Unassembled WGS sequence"/>
</dbReference>
<feature type="region of interest" description="Disordered" evidence="1">
    <location>
        <begin position="440"/>
        <end position="462"/>
    </location>
</feature>
<feature type="compositionally biased region" description="Polar residues" evidence="1">
    <location>
        <begin position="121"/>
        <end position="130"/>
    </location>
</feature>
<name>A0AAE0JNK5_9PEZI</name>